<dbReference type="OrthoDB" id="9779903at2"/>
<protein>
    <recommendedName>
        <fullName evidence="4">Fructose-1,6-bisphosphatase class 3</fullName>
        <shortName evidence="4">FBPase class 3</shortName>
        <ecNumber evidence="4">3.1.3.11</ecNumber>
    </recommendedName>
    <alternativeName>
        <fullName evidence="4">D-fructose-1,6-bisphosphate 1-phosphohydrolase class 3</fullName>
    </alternativeName>
</protein>
<evidence type="ECO:0000256" key="3">
    <source>
        <dbReference type="ARBA" id="ARBA00023277"/>
    </source>
</evidence>
<dbReference type="HAMAP" id="MF_01854">
    <property type="entry name" value="FBPase_class3"/>
    <property type="match status" value="1"/>
</dbReference>
<sequence>MNSDNKISVRYLTEELAHLKASLELPKGTEYFMSDLHGEYHHFSTVIRSGAGTIKEKIHYCFFNQLDEKAQTDLESLIINPETFLESVSKEEKATEDWIDLTIDRLVSLTKFLSGKYSKEKIISLASEHTDIIDELLFSTSGDPKKISKRITREKLADELIITLSQMIQKLTIDHLHIIGDIYDRGPAPDKIIDFLQNYHSVDIQWGNHDITWMGAARGSNICLMNIIRICARYGHLNILEKAYDINLNPLYHFAFVYYKDNPAFVPKTEDDATVSPHQKSLMNRVQQAAAMIQFKLEHQLIKRRPEFKMNHRLLFNNIDFDQLLMEKNGKVYSLENTCFQTICSKHPDVLTTEELELVAMLRLSFDQSEKLQEHVQFLLDKGSMYLCYNDNLLLHGCLPLNPDGSFQSITLQGEKLSGKSLIDFYEKQVRLCCAHPKKETDFSTDMLWYLWVGEFSSLFGKKEMTTFERYFIADKGTHYEEKNAYYQLRNNQSVCENILKEFNLPKDDAHIINGHTPIKEVKGENPIKGNGKLIVIDGGFSKAYQKTTGISGYTLISNSFGMQLVTHQKGVVHSNKPQALIRRLVDRASRRKLIKDTTEAEKLNHQIKKIKQQIVTLEQ</sequence>
<evidence type="ECO:0000256" key="2">
    <source>
        <dbReference type="ARBA" id="ARBA00023211"/>
    </source>
</evidence>
<dbReference type="AlphaFoldDB" id="A0A430AY70"/>
<dbReference type="Proteomes" id="UP000287605">
    <property type="component" value="Unassembled WGS sequence"/>
</dbReference>
<dbReference type="InterPro" id="IPR029052">
    <property type="entry name" value="Metallo-depent_PP-like"/>
</dbReference>
<reference evidence="5 6" key="1">
    <citation type="submission" date="2017-05" db="EMBL/GenBank/DDBJ databases">
        <title>Vagococcus spp. assemblies.</title>
        <authorList>
            <person name="Gulvik C.A."/>
        </authorList>
    </citation>
    <scope>NUCLEOTIDE SEQUENCE [LARGE SCALE GENOMIC DNA]</scope>
    <source>
        <strain evidence="5 6">CCUG 51432</strain>
    </source>
</reference>
<dbReference type="EC" id="3.1.3.11" evidence="4"/>
<keyword evidence="6" id="KW-1185">Reference proteome</keyword>
<dbReference type="SUPFAM" id="SSF56300">
    <property type="entry name" value="Metallo-dependent phosphatases"/>
    <property type="match status" value="1"/>
</dbReference>
<dbReference type="Gene3D" id="3.60.21.10">
    <property type="match status" value="1"/>
</dbReference>
<dbReference type="Pfam" id="PF06874">
    <property type="entry name" value="FBPase_2"/>
    <property type="match status" value="1"/>
</dbReference>
<dbReference type="EMBL" id="NGKA01000006">
    <property type="protein sequence ID" value="RSU13020.1"/>
    <property type="molecule type" value="Genomic_DNA"/>
</dbReference>
<keyword evidence="1 4" id="KW-0378">Hydrolase</keyword>
<evidence type="ECO:0000313" key="6">
    <source>
        <dbReference type="Proteomes" id="UP000287605"/>
    </source>
</evidence>
<comment type="similarity">
    <text evidence="4">Belongs to the FBPase class 3 family.</text>
</comment>
<comment type="pathway">
    <text evidence="4">Carbohydrate biosynthesis; gluconeogenesis.</text>
</comment>
<dbReference type="RefSeq" id="WP_126808008.1">
    <property type="nucleotide sequence ID" value="NZ_NGKA01000006.1"/>
</dbReference>
<name>A0A430AY70_9ENTE</name>
<dbReference type="InterPro" id="IPR009164">
    <property type="entry name" value="FBPtase_class3"/>
</dbReference>
<evidence type="ECO:0000313" key="5">
    <source>
        <dbReference type="EMBL" id="RSU13020.1"/>
    </source>
</evidence>
<dbReference type="UniPathway" id="UPA00138"/>
<accession>A0A430AY70</accession>
<proteinExistence type="inferred from homology"/>
<dbReference type="GO" id="GO:0042132">
    <property type="term" value="F:fructose 1,6-bisphosphate 1-phosphatase activity"/>
    <property type="evidence" value="ECO:0007669"/>
    <property type="project" value="UniProtKB-UniRule"/>
</dbReference>
<organism evidence="5 6">
    <name type="scientific">Vagococcus elongatus</name>
    <dbReference type="NCBI Taxonomy" id="180344"/>
    <lineage>
        <taxon>Bacteria</taxon>
        <taxon>Bacillati</taxon>
        <taxon>Bacillota</taxon>
        <taxon>Bacilli</taxon>
        <taxon>Lactobacillales</taxon>
        <taxon>Enterococcaceae</taxon>
        <taxon>Vagococcus</taxon>
    </lineage>
</organism>
<comment type="cofactor">
    <cofactor evidence="4">
        <name>Mn(2+)</name>
        <dbReference type="ChEBI" id="CHEBI:29035"/>
    </cofactor>
</comment>
<dbReference type="GO" id="GO:0006094">
    <property type="term" value="P:gluconeogenesis"/>
    <property type="evidence" value="ECO:0007669"/>
    <property type="project" value="UniProtKB-UniRule"/>
</dbReference>
<evidence type="ECO:0000256" key="1">
    <source>
        <dbReference type="ARBA" id="ARBA00022801"/>
    </source>
</evidence>
<keyword evidence="3 4" id="KW-0119">Carbohydrate metabolism</keyword>
<keyword evidence="2 4" id="KW-0464">Manganese</keyword>
<comment type="catalytic activity">
    <reaction evidence="4">
        <text>beta-D-fructose 1,6-bisphosphate + H2O = beta-D-fructose 6-phosphate + phosphate</text>
        <dbReference type="Rhea" id="RHEA:11064"/>
        <dbReference type="ChEBI" id="CHEBI:15377"/>
        <dbReference type="ChEBI" id="CHEBI:32966"/>
        <dbReference type="ChEBI" id="CHEBI:43474"/>
        <dbReference type="ChEBI" id="CHEBI:57634"/>
        <dbReference type="EC" id="3.1.3.11"/>
    </reaction>
</comment>
<comment type="caution">
    <text evidence="5">The sequence shown here is derived from an EMBL/GenBank/DDBJ whole genome shotgun (WGS) entry which is preliminary data.</text>
</comment>
<gene>
    <name evidence="4" type="primary">fbp</name>
    <name evidence="5" type="ORF">CBF29_04950</name>
</gene>
<evidence type="ECO:0000256" key="4">
    <source>
        <dbReference type="HAMAP-Rule" id="MF_01854"/>
    </source>
</evidence>